<accession>G7Q5K7</accession>
<proteinExistence type="predicted"/>
<dbReference type="HOGENOM" id="CLU_2394986_0_0_7"/>
<keyword evidence="1" id="KW-0472">Membrane</keyword>
<evidence type="ECO:0000313" key="3">
    <source>
        <dbReference type="Proteomes" id="UP000004662"/>
    </source>
</evidence>
<reference evidence="3" key="1">
    <citation type="journal article" date="2015" name="Genome Announc.">
        <title>High-Quality Draft Genome Sequence of Desulfovibrio carbinoliphilus FW-101-2B, an Organic Acid-Oxidizing Sulfate-Reducing Bacterium Isolated from Uranium(VI)-Contaminated Groundwater.</title>
        <authorList>
            <person name="Ramsay B.D."/>
            <person name="Hwang C."/>
            <person name="Woo H.L."/>
            <person name="Carroll S.L."/>
            <person name="Lucas S."/>
            <person name="Han J."/>
            <person name="Lapidus A.L."/>
            <person name="Cheng J.F."/>
            <person name="Goodwin L.A."/>
            <person name="Pitluck S."/>
            <person name="Peters L."/>
            <person name="Chertkov O."/>
            <person name="Held B."/>
            <person name="Detter J.C."/>
            <person name="Han C.S."/>
            <person name="Tapia R."/>
            <person name="Land M.L."/>
            <person name="Hauser L.J."/>
            <person name="Kyrpides N.C."/>
            <person name="Ivanova N.N."/>
            <person name="Mikhailova N."/>
            <person name="Pagani I."/>
            <person name="Woyke T."/>
            <person name="Arkin A.P."/>
            <person name="Dehal P."/>
            <person name="Chivian D."/>
            <person name="Criddle C.S."/>
            <person name="Wu W."/>
            <person name="Chakraborty R."/>
            <person name="Hazen T.C."/>
            <person name="Fields M.W."/>
        </authorList>
    </citation>
    <scope>NUCLEOTIDE SEQUENCE [LARGE SCALE GENOMIC DNA]</scope>
    <source>
        <strain evidence="3">FW-101-2B</strain>
    </source>
</reference>
<name>G7Q5K7_9BACT</name>
<feature type="transmembrane region" description="Helical" evidence="1">
    <location>
        <begin position="29"/>
        <end position="52"/>
    </location>
</feature>
<organism evidence="2 3">
    <name type="scientific">Solidesulfovibrio carbinoliphilus subsp. oakridgensis</name>
    <dbReference type="NCBI Taxonomy" id="694327"/>
    <lineage>
        <taxon>Bacteria</taxon>
        <taxon>Pseudomonadati</taxon>
        <taxon>Thermodesulfobacteriota</taxon>
        <taxon>Desulfovibrionia</taxon>
        <taxon>Desulfovibrionales</taxon>
        <taxon>Desulfovibrionaceae</taxon>
        <taxon>Solidesulfovibrio</taxon>
    </lineage>
</organism>
<gene>
    <name evidence="2" type="ORF">DFW101_3570</name>
</gene>
<dbReference type="Proteomes" id="UP000004662">
    <property type="component" value="Chromosome"/>
</dbReference>
<dbReference type="AlphaFoldDB" id="G7Q5K7"/>
<sequence>MSAIVWLCVILAGLGHMGAYVFGLNGWSVVAVILALALWTAGVMASSMIVSVKQLEHVKIRKIVDGEEKVLVTLRLGPFGYTIDVPEEVKIEK</sequence>
<keyword evidence="1" id="KW-1133">Transmembrane helix</keyword>
<protein>
    <submittedName>
        <fullName evidence="2">Phage tail-host specificity protein</fullName>
    </submittedName>
</protein>
<keyword evidence="1" id="KW-0812">Transmembrane</keyword>
<dbReference type="EMBL" id="CM001368">
    <property type="protein sequence ID" value="EHJ49566.1"/>
    <property type="molecule type" value="Genomic_DNA"/>
</dbReference>
<dbReference type="STRING" id="694327.DFW101_3570"/>
<keyword evidence="3" id="KW-1185">Reference proteome</keyword>
<dbReference type="RefSeq" id="WP_009182890.1">
    <property type="nucleotide sequence ID" value="NZ_CM001368.1"/>
</dbReference>
<evidence type="ECO:0000313" key="2">
    <source>
        <dbReference type="EMBL" id="EHJ49566.1"/>
    </source>
</evidence>
<evidence type="ECO:0000256" key="1">
    <source>
        <dbReference type="SAM" id="Phobius"/>
    </source>
</evidence>